<dbReference type="AlphaFoldDB" id="A0A183TQG4"/>
<dbReference type="WBParaSite" id="SSLN_0001941901-mRNA-1">
    <property type="protein sequence ID" value="SSLN_0001941901-mRNA-1"/>
    <property type="gene ID" value="SSLN_0001941901"/>
</dbReference>
<protein>
    <submittedName>
        <fullName evidence="2">ATPase family, AAA domain containing 5a</fullName>
    </submittedName>
</protein>
<evidence type="ECO:0000256" key="1">
    <source>
        <dbReference type="SAM" id="MobiDB-lite"/>
    </source>
</evidence>
<feature type="compositionally biased region" description="Basic and acidic residues" evidence="1">
    <location>
        <begin position="134"/>
        <end position="144"/>
    </location>
</feature>
<reference evidence="2" key="1">
    <citation type="submission" date="2016-06" db="UniProtKB">
        <authorList>
            <consortium name="WormBaseParasite"/>
        </authorList>
    </citation>
    <scope>IDENTIFICATION</scope>
</reference>
<feature type="compositionally biased region" description="Basic and acidic residues" evidence="1">
    <location>
        <begin position="51"/>
        <end position="83"/>
    </location>
</feature>
<feature type="compositionally biased region" description="Polar residues" evidence="1">
    <location>
        <begin position="1"/>
        <end position="16"/>
    </location>
</feature>
<name>A0A183TQG4_SCHSO</name>
<sequence>LFCAQATKNENESTSSEGEDKEEASGGEGRRSQSSITAAMKTRIYRRRRSRDQPDLKAATNREEIEGDTVRVEDVGCDERKQETTTTTSNKDSRLLAPFSKHRRRGTHTTLKYAIRRARKRPGEPALASEASESNEHAASEAVT</sequence>
<organism evidence="2">
    <name type="scientific">Schistocephalus solidus</name>
    <name type="common">Tapeworm</name>
    <dbReference type="NCBI Taxonomy" id="70667"/>
    <lineage>
        <taxon>Eukaryota</taxon>
        <taxon>Metazoa</taxon>
        <taxon>Spiralia</taxon>
        <taxon>Lophotrochozoa</taxon>
        <taxon>Platyhelminthes</taxon>
        <taxon>Cestoda</taxon>
        <taxon>Eucestoda</taxon>
        <taxon>Diphyllobothriidea</taxon>
        <taxon>Diphyllobothriidae</taxon>
        <taxon>Schistocephalus</taxon>
    </lineage>
</organism>
<evidence type="ECO:0000313" key="2">
    <source>
        <dbReference type="WBParaSite" id="SSLN_0001941901-mRNA-1"/>
    </source>
</evidence>
<proteinExistence type="predicted"/>
<feature type="region of interest" description="Disordered" evidence="1">
    <location>
        <begin position="1"/>
        <end position="144"/>
    </location>
</feature>
<accession>A0A183TQG4</accession>